<sequence>MYFPQELFFRCSILLACRYQPKTSSLHSLLELEDRLVKRNLSIPIVQEVYLTTALDQDGIKKAVQRVLGRVP</sequence>
<gene>
    <name evidence="1" type="ORF">B296_00016415</name>
    <name evidence="2" type="ORF">BHM03_00000687</name>
</gene>
<dbReference type="Proteomes" id="UP000290560">
    <property type="component" value="Unassembled WGS sequence"/>
</dbReference>
<dbReference type="Proteomes" id="UP000287651">
    <property type="component" value="Unassembled WGS sequence"/>
</dbReference>
<organism evidence="1 3">
    <name type="scientific">Ensete ventricosum</name>
    <name type="common">Abyssinian banana</name>
    <name type="synonym">Musa ensete</name>
    <dbReference type="NCBI Taxonomy" id="4639"/>
    <lineage>
        <taxon>Eukaryota</taxon>
        <taxon>Viridiplantae</taxon>
        <taxon>Streptophyta</taxon>
        <taxon>Embryophyta</taxon>
        <taxon>Tracheophyta</taxon>
        <taxon>Spermatophyta</taxon>
        <taxon>Magnoliopsida</taxon>
        <taxon>Liliopsida</taxon>
        <taxon>Zingiberales</taxon>
        <taxon>Musaceae</taxon>
        <taxon>Ensete</taxon>
    </lineage>
</organism>
<protein>
    <submittedName>
        <fullName evidence="1">Uncharacterized protein</fullName>
    </submittedName>
</protein>
<reference evidence="1 3" key="1">
    <citation type="journal article" date="2014" name="Agronomy (Basel)">
        <title>A Draft Genome Sequence for Ensete ventricosum, the Drought-Tolerant Tree Against Hunger.</title>
        <authorList>
            <person name="Harrison J."/>
            <person name="Moore K.A."/>
            <person name="Paszkiewicz K."/>
            <person name="Jones T."/>
            <person name="Grant M."/>
            <person name="Ambacheew D."/>
            <person name="Muzemil S."/>
            <person name="Studholme D.J."/>
        </authorList>
    </citation>
    <scope>NUCLEOTIDE SEQUENCE [LARGE SCALE GENOMIC DNA]</scope>
</reference>
<evidence type="ECO:0000313" key="3">
    <source>
        <dbReference type="Proteomes" id="UP000287651"/>
    </source>
</evidence>
<accession>A0A426YPK5</accession>
<proteinExistence type="predicted"/>
<evidence type="ECO:0000313" key="1">
    <source>
        <dbReference type="EMBL" id="RRT53653.1"/>
    </source>
</evidence>
<dbReference type="AlphaFoldDB" id="A0A426YPK5"/>
<reference evidence="1" key="3">
    <citation type="submission" date="2018-09" db="EMBL/GenBank/DDBJ databases">
        <authorList>
            <person name="Harrison J."/>
            <person name="Moore K.A."/>
            <person name="Paszkiewicz K."/>
            <person name="Jones T."/>
            <person name="Grant M."/>
            <person name="Ambacheew D."/>
            <person name="Muzemil S."/>
            <person name="Studholme D."/>
        </authorList>
    </citation>
    <scope>NUCLEOTIDE SEQUENCE</scope>
</reference>
<evidence type="ECO:0000313" key="2">
    <source>
        <dbReference type="EMBL" id="RZR70595.1"/>
    </source>
</evidence>
<dbReference type="EMBL" id="KV875448">
    <property type="protein sequence ID" value="RZR70595.1"/>
    <property type="molecule type" value="Genomic_DNA"/>
</dbReference>
<reference evidence="2" key="2">
    <citation type="journal article" date="2018" name="Data Brief">
        <title>Genome sequence data from 17 accessions of Ensete ventricosum, a staple food crop for millions in Ethiopia.</title>
        <authorList>
            <person name="Yemataw Z."/>
            <person name="Muzemil S."/>
            <person name="Ambachew D."/>
            <person name="Tripathi L."/>
            <person name="Tesfaye K."/>
            <person name="Chala A."/>
            <person name="Farbos A."/>
            <person name="O'Neill P."/>
            <person name="Moore K."/>
            <person name="Grant M."/>
            <person name="Studholme D.J."/>
        </authorList>
    </citation>
    <scope>NUCLEOTIDE SEQUENCE [LARGE SCALE GENOMIC DNA]</scope>
    <source>
        <tissue evidence="2">Leaf</tissue>
    </source>
</reference>
<name>A0A426YPK5_ENSVE</name>
<dbReference type="EMBL" id="AMZH03011031">
    <property type="protein sequence ID" value="RRT53653.1"/>
    <property type="molecule type" value="Genomic_DNA"/>
</dbReference>